<dbReference type="PANTHER" id="PTHR48090">
    <property type="entry name" value="UNDECAPRENYL-PHOSPHATE 4-DEOXY-4-FORMAMIDO-L-ARABINOSE TRANSFERASE-RELATED"/>
    <property type="match status" value="1"/>
</dbReference>
<protein>
    <submittedName>
        <fullName evidence="3">Glycosyl transferase family 2</fullName>
    </submittedName>
</protein>
<gene>
    <name evidence="3" type="ORF">EV385_6326</name>
</gene>
<feature type="domain" description="Glycosyltransferase 2-like" evidence="2">
    <location>
        <begin position="43"/>
        <end position="203"/>
    </location>
</feature>
<organism evidence="3 4">
    <name type="scientific">Krasilnikovia cinnamomea</name>
    <dbReference type="NCBI Taxonomy" id="349313"/>
    <lineage>
        <taxon>Bacteria</taxon>
        <taxon>Bacillati</taxon>
        <taxon>Actinomycetota</taxon>
        <taxon>Actinomycetes</taxon>
        <taxon>Micromonosporales</taxon>
        <taxon>Micromonosporaceae</taxon>
        <taxon>Krasilnikovia</taxon>
    </lineage>
</organism>
<dbReference type="InterPro" id="IPR029044">
    <property type="entry name" value="Nucleotide-diphossugar_trans"/>
</dbReference>
<keyword evidence="4" id="KW-1185">Reference proteome</keyword>
<dbReference type="OrthoDB" id="2369748at2"/>
<dbReference type="Proteomes" id="UP000292564">
    <property type="component" value="Unassembled WGS sequence"/>
</dbReference>
<evidence type="ECO:0000313" key="3">
    <source>
        <dbReference type="EMBL" id="RZU54375.1"/>
    </source>
</evidence>
<proteinExistence type="inferred from homology"/>
<comment type="caution">
    <text evidence="3">The sequence shown here is derived from an EMBL/GenBank/DDBJ whole genome shotgun (WGS) entry which is preliminary data.</text>
</comment>
<dbReference type="Gene3D" id="3.90.550.10">
    <property type="entry name" value="Spore Coat Polysaccharide Biosynthesis Protein SpsA, Chain A"/>
    <property type="match status" value="1"/>
</dbReference>
<reference evidence="3 4" key="1">
    <citation type="submission" date="2019-02" db="EMBL/GenBank/DDBJ databases">
        <title>Sequencing the genomes of 1000 actinobacteria strains.</title>
        <authorList>
            <person name="Klenk H.-P."/>
        </authorList>
    </citation>
    <scope>NUCLEOTIDE SEQUENCE [LARGE SCALE GENOMIC DNA]</scope>
    <source>
        <strain evidence="3 4">DSM 45162</strain>
    </source>
</reference>
<comment type="similarity">
    <text evidence="1">Belongs to the glycosyltransferase 2 family.</text>
</comment>
<dbReference type="InterPro" id="IPR001173">
    <property type="entry name" value="Glyco_trans_2-like"/>
</dbReference>
<keyword evidence="3" id="KW-0808">Transferase</keyword>
<dbReference type="AlphaFoldDB" id="A0A4Q7ZUW2"/>
<sequence length="304" mass="32262">MTTTLFSAATAATAPAAATTAPNGRVFDAVRLWSPADAGVELTVVVPFYNPGMALRPTVKRIATSLRDAGVGYEVIAVSDGSTDGSEHTLTGIPGVRVITNPVNQGKGAALHTGFAAARGTWVGFIDADGDIDPAHLLQYLQVARTSNPAGVYADKRHHLSTSGATGFRKLISIVYSTLVTLLFLLGVRDSQTGCKIFRRDVLAGLLPSLRERRFAFDLEFFVAAKAAGIRDFVGAPVRLEQRTAGSTVGRSAIVRTIRDTFTIYTRLHVRRQYRGVTVPSTPAPIAEAAPAQFATVPQLAEAA</sequence>
<dbReference type="RefSeq" id="WP_130512736.1">
    <property type="nucleotide sequence ID" value="NZ_SHKY01000001.1"/>
</dbReference>
<accession>A0A4Q7ZUW2</accession>
<name>A0A4Q7ZUW2_9ACTN</name>
<dbReference type="CDD" id="cd04179">
    <property type="entry name" value="DPM_DPG-synthase_like"/>
    <property type="match status" value="1"/>
</dbReference>
<dbReference type="SUPFAM" id="SSF53448">
    <property type="entry name" value="Nucleotide-diphospho-sugar transferases"/>
    <property type="match status" value="1"/>
</dbReference>
<evidence type="ECO:0000256" key="1">
    <source>
        <dbReference type="ARBA" id="ARBA00006739"/>
    </source>
</evidence>
<dbReference type="GO" id="GO:0016740">
    <property type="term" value="F:transferase activity"/>
    <property type="evidence" value="ECO:0007669"/>
    <property type="project" value="UniProtKB-KW"/>
</dbReference>
<evidence type="ECO:0000313" key="4">
    <source>
        <dbReference type="Proteomes" id="UP000292564"/>
    </source>
</evidence>
<dbReference type="PANTHER" id="PTHR48090:SF7">
    <property type="entry name" value="RFBJ PROTEIN"/>
    <property type="match status" value="1"/>
</dbReference>
<dbReference type="InterPro" id="IPR050256">
    <property type="entry name" value="Glycosyltransferase_2"/>
</dbReference>
<dbReference type="Pfam" id="PF00535">
    <property type="entry name" value="Glycos_transf_2"/>
    <property type="match status" value="1"/>
</dbReference>
<evidence type="ECO:0000259" key="2">
    <source>
        <dbReference type="Pfam" id="PF00535"/>
    </source>
</evidence>
<dbReference type="EMBL" id="SHKY01000001">
    <property type="protein sequence ID" value="RZU54375.1"/>
    <property type="molecule type" value="Genomic_DNA"/>
</dbReference>